<dbReference type="Proteomes" id="UP000011723">
    <property type="component" value="Chromosome"/>
</dbReference>
<keyword evidence="2 6" id="KW-0812">Transmembrane</keyword>
<accession>M1NN18</accession>
<feature type="transmembrane region" description="Helical" evidence="6">
    <location>
        <begin position="121"/>
        <end position="143"/>
    </location>
</feature>
<sequence>MTHSPRHPDERDTPSIDPSAETARSGVPAGFDDAPRDDTRAVAVPDAPEDTATDAVPAKPTEKTRAGKSAGRVDGSLAGSTWAALIVGALLLILLLVFILQNQQQVELNLFAWSFQFPAGIGYLFSAIAGALIMALAGGVRMIELRRQVKKLRRQQR</sequence>
<dbReference type="PATRIC" id="fig|1121362.3.peg.1782"/>
<keyword evidence="4 6" id="KW-0472">Membrane</keyword>
<evidence type="ECO:0000259" key="7">
    <source>
        <dbReference type="Pfam" id="PF06305"/>
    </source>
</evidence>
<feature type="domain" description="Lipopolysaccharide assembly protein A" evidence="7">
    <location>
        <begin position="101"/>
        <end position="155"/>
    </location>
</feature>
<dbReference type="HOGENOM" id="CLU_134414_1_0_11"/>
<dbReference type="GO" id="GO:0005886">
    <property type="term" value="C:plasma membrane"/>
    <property type="evidence" value="ECO:0007669"/>
    <property type="project" value="InterPro"/>
</dbReference>
<feature type="compositionally biased region" description="Basic and acidic residues" evidence="5">
    <location>
        <begin position="1"/>
        <end position="14"/>
    </location>
</feature>
<evidence type="ECO:0000256" key="3">
    <source>
        <dbReference type="ARBA" id="ARBA00022989"/>
    </source>
</evidence>
<keyword evidence="1" id="KW-1003">Cell membrane</keyword>
<dbReference type="EMBL" id="CP003697">
    <property type="protein sequence ID" value="AGF72768.1"/>
    <property type="molecule type" value="Genomic_DNA"/>
</dbReference>
<feature type="region of interest" description="Disordered" evidence="5">
    <location>
        <begin position="1"/>
        <end position="73"/>
    </location>
</feature>
<proteinExistence type="predicted"/>
<name>M1NN18_9CORY</name>
<dbReference type="eggNOG" id="COG5416">
    <property type="taxonomic scope" value="Bacteria"/>
</dbReference>
<dbReference type="Pfam" id="PF06305">
    <property type="entry name" value="LapA_dom"/>
    <property type="match status" value="1"/>
</dbReference>
<dbReference type="STRING" id="1121362.A605_08830"/>
<dbReference type="InterPro" id="IPR010445">
    <property type="entry name" value="LapA_dom"/>
</dbReference>
<evidence type="ECO:0000313" key="8">
    <source>
        <dbReference type="EMBL" id="AGF72768.1"/>
    </source>
</evidence>
<evidence type="ECO:0000256" key="5">
    <source>
        <dbReference type="SAM" id="MobiDB-lite"/>
    </source>
</evidence>
<evidence type="ECO:0000256" key="2">
    <source>
        <dbReference type="ARBA" id="ARBA00022692"/>
    </source>
</evidence>
<dbReference type="OrthoDB" id="4427099at2"/>
<evidence type="ECO:0000256" key="6">
    <source>
        <dbReference type="SAM" id="Phobius"/>
    </source>
</evidence>
<organism evidence="8 9">
    <name type="scientific">Corynebacterium halotolerans YIM 70093 = DSM 44683</name>
    <dbReference type="NCBI Taxonomy" id="1121362"/>
    <lineage>
        <taxon>Bacteria</taxon>
        <taxon>Bacillati</taxon>
        <taxon>Actinomycetota</taxon>
        <taxon>Actinomycetes</taxon>
        <taxon>Mycobacteriales</taxon>
        <taxon>Corynebacteriaceae</taxon>
        <taxon>Corynebacterium</taxon>
    </lineage>
</organism>
<keyword evidence="9" id="KW-1185">Reference proteome</keyword>
<protein>
    <recommendedName>
        <fullName evidence="7">Lipopolysaccharide assembly protein A domain-containing protein</fullName>
    </recommendedName>
</protein>
<gene>
    <name evidence="8" type="ORF">A605_08830</name>
</gene>
<feature type="transmembrane region" description="Helical" evidence="6">
    <location>
        <begin position="82"/>
        <end position="101"/>
    </location>
</feature>
<reference evidence="8 9" key="1">
    <citation type="journal article" date="2012" name="Stand. Genomic Sci.">
        <title>Genome sequence of the halotolerant bacterium Corynebacterium halotolerans type strain YIM 70093(T) (= DSM 44683(T)).</title>
        <authorList>
            <person name="Ruckert C."/>
            <person name="Albersmeier A."/>
            <person name="Al-Dilaimi A."/>
            <person name="Niehaus K."/>
            <person name="Szczepanowski R."/>
            <person name="Kalinowski J."/>
        </authorList>
    </citation>
    <scope>NUCLEOTIDE SEQUENCE [LARGE SCALE GENOMIC DNA]</scope>
    <source>
        <strain evidence="8">YIM 70093</strain>
    </source>
</reference>
<dbReference type="RefSeq" id="WP_015401187.1">
    <property type="nucleotide sequence ID" value="NC_020302.1"/>
</dbReference>
<evidence type="ECO:0000256" key="1">
    <source>
        <dbReference type="ARBA" id="ARBA00022475"/>
    </source>
</evidence>
<dbReference type="AlphaFoldDB" id="M1NN18"/>
<dbReference type="KEGG" id="chn:A605_08830"/>
<evidence type="ECO:0000256" key="4">
    <source>
        <dbReference type="ARBA" id="ARBA00023136"/>
    </source>
</evidence>
<evidence type="ECO:0000313" key="9">
    <source>
        <dbReference type="Proteomes" id="UP000011723"/>
    </source>
</evidence>
<keyword evidence="3 6" id="KW-1133">Transmembrane helix</keyword>